<protein>
    <submittedName>
        <fullName evidence="1">Uncharacterized protein</fullName>
    </submittedName>
</protein>
<sequence>MPERSELRTASCKGFMLVIVLCRCDYEEHAYSIASPAPRVYDRTVTFERAKPLGEKRPDYLAIFEFCREWRFERFIYLEVMIISPRMIFAWDCQIVNEFTLVIYIG</sequence>
<reference evidence="1 2" key="1">
    <citation type="journal article" date="2023" name="Life. Sci Alliance">
        <title>Evolutionary insights into 3D genome organization and epigenetic landscape of Vigna mungo.</title>
        <authorList>
            <person name="Junaid A."/>
            <person name="Singh B."/>
            <person name="Bhatia S."/>
        </authorList>
    </citation>
    <scope>NUCLEOTIDE SEQUENCE [LARGE SCALE GENOMIC DNA]</scope>
    <source>
        <strain evidence="1">Urdbean</strain>
    </source>
</reference>
<accession>A0AAQ3NHP0</accession>
<organism evidence="1 2">
    <name type="scientific">Vigna mungo</name>
    <name type="common">Black gram</name>
    <name type="synonym">Phaseolus mungo</name>
    <dbReference type="NCBI Taxonomy" id="3915"/>
    <lineage>
        <taxon>Eukaryota</taxon>
        <taxon>Viridiplantae</taxon>
        <taxon>Streptophyta</taxon>
        <taxon>Embryophyta</taxon>
        <taxon>Tracheophyta</taxon>
        <taxon>Spermatophyta</taxon>
        <taxon>Magnoliopsida</taxon>
        <taxon>eudicotyledons</taxon>
        <taxon>Gunneridae</taxon>
        <taxon>Pentapetalae</taxon>
        <taxon>rosids</taxon>
        <taxon>fabids</taxon>
        <taxon>Fabales</taxon>
        <taxon>Fabaceae</taxon>
        <taxon>Papilionoideae</taxon>
        <taxon>50 kb inversion clade</taxon>
        <taxon>NPAAA clade</taxon>
        <taxon>indigoferoid/millettioid clade</taxon>
        <taxon>Phaseoleae</taxon>
        <taxon>Vigna</taxon>
    </lineage>
</organism>
<evidence type="ECO:0000313" key="2">
    <source>
        <dbReference type="Proteomes" id="UP001374535"/>
    </source>
</evidence>
<proteinExistence type="predicted"/>
<dbReference type="EMBL" id="CP144696">
    <property type="protein sequence ID" value="WVZ09156.1"/>
    <property type="molecule type" value="Genomic_DNA"/>
</dbReference>
<gene>
    <name evidence="1" type="ORF">V8G54_013686</name>
</gene>
<dbReference type="AlphaFoldDB" id="A0AAQ3NHP0"/>
<keyword evidence="2" id="KW-1185">Reference proteome</keyword>
<feature type="non-terminal residue" evidence="1">
    <location>
        <position position="106"/>
    </location>
</feature>
<name>A0AAQ3NHP0_VIGMU</name>
<evidence type="ECO:0000313" key="1">
    <source>
        <dbReference type="EMBL" id="WVZ09156.1"/>
    </source>
</evidence>
<dbReference type="Proteomes" id="UP001374535">
    <property type="component" value="Chromosome 5"/>
</dbReference>